<dbReference type="KEGG" id="bsed:DN745_12630"/>
<dbReference type="EMBL" id="CP030032">
    <property type="protein sequence ID" value="AWV90131.1"/>
    <property type="molecule type" value="Genomic_DNA"/>
</dbReference>
<organism evidence="2 3">
    <name type="scientific">Bradymonas sediminis</name>
    <dbReference type="NCBI Taxonomy" id="1548548"/>
    <lineage>
        <taxon>Bacteria</taxon>
        <taxon>Deltaproteobacteria</taxon>
        <taxon>Bradymonadales</taxon>
        <taxon>Bradymonadaceae</taxon>
        <taxon>Bradymonas</taxon>
    </lineage>
</organism>
<proteinExistence type="predicted"/>
<protein>
    <submittedName>
        <fullName evidence="2">Uncharacterized protein</fullName>
    </submittedName>
</protein>
<gene>
    <name evidence="2" type="ORF">DN745_12630</name>
</gene>
<name>A0A2Z4FMD5_9DELT</name>
<sequence>MHFYSGSNKERNQSDRRRDGFGGILSYKVTRLFFWRSVPTLMEPGCVYKSEFLESRLYDGRGRSNTRTNFLNYY</sequence>
<accession>A0A2Z4FMD5</accession>
<dbReference type="Proteomes" id="UP000249799">
    <property type="component" value="Chromosome"/>
</dbReference>
<evidence type="ECO:0000313" key="3">
    <source>
        <dbReference type="Proteomes" id="UP000249799"/>
    </source>
</evidence>
<evidence type="ECO:0000256" key="1">
    <source>
        <dbReference type="SAM" id="MobiDB-lite"/>
    </source>
</evidence>
<evidence type="ECO:0000313" key="2">
    <source>
        <dbReference type="EMBL" id="AWV90131.1"/>
    </source>
</evidence>
<feature type="compositionally biased region" description="Basic and acidic residues" evidence="1">
    <location>
        <begin position="8"/>
        <end position="20"/>
    </location>
</feature>
<reference evidence="2 3" key="1">
    <citation type="submission" date="2018-06" db="EMBL/GenBank/DDBJ databases">
        <title>Lujinxingia sediminis gen. nov. sp. nov., a new facultative anaerobic member of the class Deltaproteobacteria, and proposal of Lujinxingaceae fam. nov.</title>
        <authorList>
            <person name="Guo L.-Y."/>
            <person name="Li C.-M."/>
            <person name="Wang S."/>
            <person name="Du Z.-J."/>
        </authorList>
    </citation>
    <scope>NUCLEOTIDE SEQUENCE [LARGE SCALE GENOMIC DNA]</scope>
    <source>
        <strain evidence="2 3">FA350</strain>
    </source>
</reference>
<dbReference type="AlphaFoldDB" id="A0A2Z4FMD5"/>
<feature type="region of interest" description="Disordered" evidence="1">
    <location>
        <begin position="1"/>
        <end position="21"/>
    </location>
</feature>
<keyword evidence="3" id="KW-1185">Reference proteome</keyword>